<evidence type="ECO:0000259" key="4">
    <source>
        <dbReference type="Pfam" id="PF00535"/>
    </source>
</evidence>
<comment type="similarity">
    <text evidence="1">Belongs to the glycosyltransferase 2 family.</text>
</comment>
<gene>
    <name evidence="5" type="ORF">PRIO_6263</name>
</gene>
<dbReference type="AlphaFoldDB" id="A0A0E4HDX2"/>
<dbReference type="EMBL" id="LN831776">
    <property type="protein sequence ID" value="CQR58610.1"/>
    <property type="molecule type" value="Genomic_DNA"/>
</dbReference>
<reference evidence="6" key="1">
    <citation type="submission" date="2015-03" db="EMBL/GenBank/DDBJ databases">
        <authorList>
            <person name="Wibberg D."/>
        </authorList>
    </citation>
    <scope>NUCLEOTIDE SEQUENCE [LARGE SCALE GENOMIC DNA]</scope>
</reference>
<accession>A0A0E4HDX2</accession>
<dbReference type="PATRIC" id="fig|1073571.4.peg.6694"/>
<dbReference type="Gene3D" id="3.40.50.720">
    <property type="entry name" value="NAD(P)-binding Rossmann-like Domain"/>
    <property type="match status" value="1"/>
</dbReference>
<dbReference type="RefSeq" id="WP_052741541.1">
    <property type="nucleotide sequence ID" value="NZ_LN831776.1"/>
</dbReference>
<feature type="domain" description="Glycosyltransferase 2-like" evidence="4">
    <location>
        <begin position="5"/>
        <end position="129"/>
    </location>
</feature>
<proteinExistence type="inferred from homology"/>
<evidence type="ECO:0000256" key="1">
    <source>
        <dbReference type="ARBA" id="ARBA00006739"/>
    </source>
</evidence>
<dbReference type="HOGENOM" id="CLU_025996_25_3_9"/>
<sequence length="454" mass="52426">MPKVSIIMPSLNIATYIKECMDSVVAQTLQDIEIICVDAGSTDGTREILQEYATRDSRIRILDSDRKSYGYQVNWGFDVAKGKYLGIVETDDYIEPEMFQTLYDVAIKNDADFVKSDFFFFADVPKGRQTLEYKLFGSSSTSVKRVSHTDYTNRLVPIDTFMWNGIYKRQFIQKYNIRLNETQGAAYQDAGFRYQVALLVEKGIFIPSTFYHYRRDNAGSSMNSPKGFQYDLQESQYIVDWVMNFFPEDHARIRTVSRAVATICLNSLLRAVFYDNPNTHTIVWDFWKLLKNSYHDGYLVQEDFSIDVWMNLRMFLEDLERFEHYIREKAEAEFRSYFDFLSQMASPKQVVIFGCGKIGMFANFFMGMNGISNITCFCDNDSNKWGSLCLGNEVLSPQEAVAAYPHAYYLIANRANSMDISAQLTSMNISPNNIGIYYLPLNPIISTSRFLNKH</sequence>
<dbReference type="InterPro" id="IPR029044">
    <property type="entry name" value="Nucleotide-diphossugar_trans"/>
</dbReference>
<name>A0A0E4HDX2_9BACL</name>
<dbReference type="SUPFAM" id="SSF53335">
    <property type="entry name" value="S-adenosyl-L-methionine-dependent methyltransferases"/>
    <property type="match status" value="1"/>
</dbReference>
<protein>
    <recommendedName>
        <fullName evidence="4">Glycosyltransferase 2-like domain-containing protein</fullName>
    </recommendedName>
</protein>
<dbReference type="Pfam" id="PF00535">
    <property type="entry name" value="Glycos_transf_2"/>
    <property type="match status" value="1"/>
</dbReference>
<dbReference type="PANTHER" id="PTHR22916">
    <property type="entry name" value="GLYCOSYLTRANSFERASE"/>
    <property type="match status" value="1"/>
</dbReference>
<organism evidence="5 6">
    <name type="scientific">Paenibacillus riograndensis SBR5</name>
    <dbReference type="NCBI Taxonomy" id="1073571"/>
    <lineage>
        <taxon>Bacteria</taxon>
        <taxon>Bacillati</taxon>
        <taxon>Bacillota</taxon>
        <taxon>Bacilli</taxon>
        <taxon>Bacillales</taxon>
        <taxon>Paenibacillaceae</taxon>
        <taxon>Paenibacillus</taxon>
        <taxon>Paenibacillus sonchi group</taxon>
    </lineage>
</organism>
<dbReference type="InterPro" id="IPR029063">
    <property type="entry name" value="SAM-dependent_MTases_sf"/>
</dbReference>
<evidence type="ECO:0000256" key="2">
    <source>
        <dbReference type="ARBA" id="ARBA00022676"/>
    </source>
</evidence>
<dbReference type="KEGG" id="pri:PRIO_6263"/>
<dbReference type="InterPro" id="IPR001173">
    <property type="entry name" value="Glyco_trans_2-like"/>
</dbReference>
<evidence type="ECO:0000313" key="6">
    <source>
        <dbReference type="Proteomes" id="UP000033163"/>
    </source>
</evidence>
<dbReference type="SUPFAM" id="SSF53448">
    <property type="entry name" value="Nucleotide-diphospho-sugar transferases"/>
    <property type="match status" value="1"/>
</dbReference>
<keyword evidence="3" id="KW-0808">Transferase</keyword>
<dbReference type="CDD" id="cd00761">
    <property type="entry name" value="Glyco_tranf_GTA_type"/>
    <property type="match status" value="1"/>
</dbReference>
<keyword evidence="2" id="KW-0328">Glycosyltransferase</keyword>
<evidence type="ECO:0000313" key="5">
    <source>
        <dbReference type="EMBL" id="CQR58610.1"/>
    </source>
</evidence>
<dbReference type="Gene3D" id="3.90.550.10">
    <property type="entry name" value="Spore Coat Polysaccharide Biosynthesis Protein SpsA, Chain A"/>
    <property type="match status" value="1"/>
</dbReference>
<dbReference type="Proteomes" id="UP000033163">
    <property type="component" value="Chromosome I"/>
</dbReference>
<dbReference type="PANTHER" id="PTHR22916:SF51">
    <property type="entry name" value="GLYCOSYLTRANSFERASE EPSH-RELATED"/>
    <property type="match status" value="1"/>
</dbReference>
<dbReference type="GO" id="GO:0016757">
    <property type="term" value="F:glycosyltransferase activity"/>
    <property type="evidence" value="ECO:0007669"/>
    <property type="project" value="UniProtKB-KW"/>
</dbReference>
<evidence type="ECO:0000256" key="3">
    <source>
        <dbReference type="ARBA" id="ARBA00022679"/>
    </source>
</evidence>